<evidence type="ECO:0000256" key="1">
    <source>
        <dbReference type="ARBA" id="ARBA00022801"/>
    </source>
</evidence>
<protein>
    <recommendedName>
        <fullName evidence="2">CBM-cenC domain-containing protein</fullName>
    </recommendedName>
</protein>
<name>A0A5S4FAX1_9ACTN</name>
<dbReference type="EMBL" id="VCKY01000117">
    <property type="protein sequence ID" value="TMR13821.1"/>
    <property type="molecule type" value="Genomic_DNA"/>
</dbReference>
<sequence length="331" mass="35624">MRRLTAARLPVIAATPAPPTQGEVVLYPCPDGKLRQLTHEGNVGVLAPSTRTALTSDFVHTNIGYWEEVPGLSIPVPPGLHRLNLHVDITGGLGTWYDVRLMGPATAAPGPLTVLTVDADGWPWRNVTYAGWGEDLLGTTNMGTVAAAEGLILAREPSVISLEAALIYFANPATFEDFLQWSLSGADIDIESTDFVHSGTYAGKITAQDDGRAVIYNWLDIAPASTWHLSGWIYSPTGHPRCGVSISWYDANDQQIADAADLRPLPAGQWTQFVLDVVAPDNAAQMYVQVGMEVSDGHGAGSAVYVDDVMWRITTAEMRVRAGTYVQVTPV</sequence>
<dbReference type="Pfam" id="PF02018">
    <property type="entry name" value="CBM_4_9"/>
    <property type="match status" value="1"/>
</dbReference>
<dbReference type="Proteomes" id="UP000309128">
    <property type="component" value="Unassembled WGS sequence"/>
</dbReference>
<dbReference type="RefSeq" id="WP_138669735.1">
    <property type="nucleotide sequence ID" value="NZ_VCKY01000117.1"/>
</dbReference>
<comment type="caution">
    <text evidence="3">The sequence shown here is derived from an EMBL/GenBank/DDBJ whole genome shotgun (WGS) entry which is preliminary data.</text>
</comment>
<evidence type="ECO:0000259" key="2">
    <source>
        <dbReference type="Pfam" id="PF02018"/>
    </source>
</evidence>
<proteinExistence type="predicted"/>
<dbReference type="Gene3D" id="2.60.120.260">
    <property type="entry name" value="Galactose-binding domain-like"/>
    <property type="match status" value="1"/>
</dbReference>
<dbReference type="InterPro" id="IPR003305">
    <property type="entry name" value="CenC_carb-bd"/>
</dbReference>
<evidence type="ECO:0000313" key="4">
    <source>
        <dbReference type="Proteomes" id="UP000309128"/>
    </source>
</evidence>
<gene>
    <name evidence="3" type="ORF">ETD86_30110</name>
</gene>
<dbReference type="GO" id="GO:0016798">
    <property type="term" value="F:hydrolase activity, acting on glycosyl bonds"/>
    <property type="evidence" value="ECO:0007669"/>
    <property type="project" value="InterPro"/>
</dbReference>
<keyword evidence="4" id="KW-1185">Reference proteome</keyword>
<keyword evidence="1" id="KW-0378">Hydrolase</keyword>
<reference evidence="3 4" key="1">
    <citation type="submission" date="2019-05" db="EMBL/GenBank/DDBJ databases">
        <title>Draft genome sequence of Nonomuraea turkmeniaca DSM 43926.</title>
        <authorList>
            <person name="Saricaoglu S."/>
            <person name="Isik K."/>
        </authorList>
    </citation>
    <scope>NUCLEOTIDE SEQUENCE [LARGE SCALE GENOMIC DNA]</scope>
    <source>
        <strain evidence="3 4">DSM 43926</strain>
    </source>
</reference>
<dbReference type="OrthoDB" id="9990677at2"/>
<organism evidence="3 4">
    <name type="scientific">Nonomuraea turkmeniaca</name>
    <dbReference type="NCBI Taxonomy" id="103838"/>
    <lineage>
        <taxon>Bacteria</taxon>
        <taxon>Bacillati</taxon>
        <taxon>Actinomycetota</taxon>
        <taxon>Actinomycetes</taxon>
        <taxon>Streptosporangiales</taxon>
        <taxon>Streptosporangiaceae</taxon>
        <taxon>Nonomuraea</taxon>
    </lineage>
</organism>
<evidence type="ECO:0000313" key="3">
    <source>
        <dbReference type="EMBL" id="TMR13821.1"/>
    </source>
</evidence>
<accession>A0A5S4FAX1</accession>
<feature type="domain" description="CBM-cenC" evidence="2">
    <location>
        <begin position="173"/>
        <end position="291"/>
    </location>
</feature>
<dbReference type="AlphaFoldDB" id="A0A5S4FAX1"/>